<dbReference type="InterPro" id="IPR036259">
    <property type="entry name" value="MFS_trans_sf"/>
</dbReference>
<protein>
    <submittedName>
        <fullName evidence="3">MFS transporter</fullName>
    </submittedName>
</protein>
<comment type="subcellular location">
    <subcellularLocation>
        <location evidence="1">Cell membrane</location>
        <topology evidence="1">Multi-pass membrane protein</topology>
    </subcellularLocation>
</comment>
<feature type="transmembrane region" description="Helical" evidence="2">
    <location>
        <begin position="412"/>
        <end position="430"/>
    </location>
</feature>
<dbReference type="PANTHER" id="PTHR23528:SF1">
    <property type="entry name" value="MAJOR FACILITATOR SUPERFAMILY (MFS) PROFILE DOMAIN-CONTAINING PROTEIN"/>
    <property type="match status" value="1"/>
</dbReference>
<feature type="transmembrane region" description="Helical" evidence="2">
    <location>
        <begin position="361"/>
        <end position="380"/>
    </location>
</feature>
<dbReference type="Pfam" id="PF07690">
    <property type="entry name" value="MFS_1"/>
    <property type="match status" value="2"/>
</dbReference>
<dbReference type="Gene3D" id="1.20.1250.20">
    <property type="entry name" value="MFS general substrate transporter like domains"/>
    <property type="match status" value="2"/>
</dbReference>
<feature type="transmembrane region" description="Helical" evidence="2">
    <location>
        <begin position="229"/>
        <end position="249"/>
    </location>
</feature>
<dbReference type="SUPFAM" id="SSF103473">
    <property type="entry name" value="MFS general substrate transporter"/>
    <property type="match status" value="1"/>
</dbReference>
<feature type="transmembrane region" description="Helical" evidence="2">
    <location>
        <begin position="7"/>
        <end position="25"/>
    </location>
</feature>
<feature type="transmembrane region" description="Helical" evidence="2">
    <location>
        <begin position="190"/>
        <end position="208"/>
    </location>
</feature>
<keyword evidence="2" id="KW-0472">Membrane</keyword>
<evidence type="ECO:0000313" key="3">
    <source>
        <dbReference type="EMBL" id="HIU94031.1"/>
    </source>
</evidence>
<name>A0A9D1STB7_9FIRM</name>
<organism evidence="3 4">
    <name type="scientific">Candidatus Aphodomorpha intestinavium</name>
    <dbReference type="NCBI Taxonomy" id="2840672"/>
    <lineage>
        <taxon>Bacteria</taxon>
        <taxon>Bacillati</taxon>
        <taxon>Bacillota</taxon>
        <taxon>Clostridia</taxon>
        <taxon>Eubacteriales</taxon>
        <taxon>Candidatus Aphodomorpha</taxon>
    </lineage>
</organism>
<dbReference type="Proteomes" id="UP000824128">
    <property type="component" value="Unassembled WGS sequence"/>
</dbReference>
<proteinExistence type="predicted"/>
<reference evidence="3" key="1">
    <citation type="submission" date="2020-10" db="EMBL/GenBank/DDBJ databases">
        <authorList>
            <person name="Gilroy R."/>
        </authorList>
    </citation>
    <scope>NUCLEOTIDE SEQUENCE</scope>
    <source>
        <strain evidence="3">ChiGjej2B2-16831</strain>
    </source>
</reference>
<evidence type="ECO:0000256" key="1">
    <source>
        <dbReference type="ARBA" id="ARBA00004651"/>
    </source>
</evidence>
<dbReference type="InterPro" id="IPR011701">
    <property type="entry name" value="MFS"/>
</dbReference>
<feature type="transmembrane region" description="Helical" evidence="2">
    <location>
        <begin position="45"/>
        <end position="65"/>
    </location>
</feature>
<keyword evidence="2" id="KW-1133">Transmembrane helix</keyword>
<accession>A0A9D1STB7</accession>
<reference evidence="3" key="2">
    <citation type="journal article" date="2021" name="PeerJ">
        <title>Extensive microbial diversity within the chicken gut microbiome revealed by metagenomics and culture.</title>
        <authorList>
            <person name="Gilroy R."/>
            <person name="Ravi A."/>
            <person name="Getino M."/>
            <person name="Pursley I."/>
            <person name="Horton D.L."/>
            <person name="Alikhan N.F."/>
            <person name="Baker D."/>
            <person name="Gharbi K."/>
            <person name="Hall N."/>
            <person name="Watson M."/>
            <person name="Adriaenssens E.M."/>
            <person name="Foster-Nyarko E."/>
            <person name="Jarju S."/>
            <person name="Secka A."/>
            <person name="Antonio M."/>
            <person name="Oren A."/>
            <person name="Chaudhuri R.R."/>
            <person name="La Ragione R."/>
            <person name="Hildebrand F."/>
            <person name="Pallen M.J."/>
        </authorList>
    </citation>
    <scope>NUCLEOTIDE SEQUENCE</scope>
    <source>
        <strain evidence="3">ChiGjej2B2-16831</strain>
    </source>
</reference>
<dbReference type="EMBL" id="DVNZ01000084">
    <property type="protein sequence ID" value="HIU94031.1"/>
    <property type="molecule type" value="Genomic_DNA"/>
</dbReference>
<gene>
    <name evidence="3" type="ORF">IAD24_02615</name>
</gene>
<dbReference type="GO" id="GO:0005886">
    <property type="term" value="C:plasma membrane"/>
    <property type="evidence" value="ECO:0007669"/>
    <property type="project" value="UniProtKB-SubCell"/>
</dbReference>
<feature type="transmembrane region" description="Helical" evidence="2">
    <location>
        <begin position="479"/>
        <end position="497"/>
    </location>
</feature>
<evidence type="ECO:0000313" key="4">
    <source>
        <dbReference type="Proteomes" id="UP000824128"/>
    </source>
</evidence>
<keyword evidence="2" id="KW-0812">Transmembrane</keyword>
<feature type="transmembrane region" description="Helical" evidence="2">
    <location>
        <begin position="387"/>
        <end position="406"/>
    </location>
</feature>
<feature type="transmembrane region" description="Helical" evidence="2">
    <location>
        <begin position="322"/>
        <end position="341"/>
    </location>
</feature>
<sequence length="518" mass="55615">MKLNYPRTIFVGFAFFLICTFWQAYDTIIPKILTDKFGMTQAASGIVMALDNILALFLLPLFGTLSDRCKSRRGRRTPFILAGTLVACAALVCLSFADNRQRQNIAAVAAVDDPAGLAVLYEHEYDAPLLTPEGEPFVLSELFTREEFLAITSEIEVDGAMAANPDYTDYVVPARHAYAAARTQENPAPLLLFMGILFIALLAMATFRSPAVALMPDVTVRPLRSKANAVINLMGTAGGIVILGLGMAFGTGEAKNALMSYTPFFSIVAGVMLLSLIVFLARVNEPLLVEQMRQESRRCRIDEDADDAPAGEKRRLSAGERASLLLILASVVCWFFGYNAVTSKYSVYASKVLGLDYNSTLMLANAAAVAAYLPVGVVASKIGRKKTILCGVAMLCASFAVAAFLRAESPPLLMNCMFALAGVGWATINVNSFPMVVELSRGGDVGRYTGFYYTASMAAQTATPYLSGLLMDRFGMTALFPYAAAFVALAFLTMLPVRHGDSRPLPAGGLESLGGADG</sequence>
<evidence type="ECO:0000256" key="2">
    <source>
        <dbReference type="SAM" id="Phobius"/>
    </source>
</evidence>
<feature type="transmembrane region" description="Helical" evidence="2">
    <location>
        <begin position="77"/>
        <end position="97"/>
    </location>
</feature>
<feature type="transmembrane region" description="Helical" evidence="2">
    <location>
        <begin position="261"/>
        <end position="283"/>
    </location>
</feature>
<comment type="caution">
    <text evidence="3">The sequence shown here is derived from an EMBL/GenBank/DDBJ whole genome shotgun (WGS) entry which is preliminary data.</text>
</comment>
<dbReference type="PANTHER" id="PTHR23528">
    <property type="match status" value="1"/>
</dbReference>
<dbReference type="GO" id="GO:0022857">
    <property type="term" value="F:transmembrane transporter activity"/>
    <property type="evidence" value="ECO:0007669"/>
    <property type="project" value="InterPro"/>
</dbReference>
<dbReference type="AlphaFoldDB" id="A0A9D1STB7"/>